<comment type="caution">
    <text evidence="4">The sequence shown here is derived from an EMBL/GenBank/DDBJ whole genome shotgun (WGS) entry which is preliminary data.</text>
</comment>
<dbReference type="RefSeq" id="WP_159903329.1">
    <property type="nucleotide sequence ID" value="NZ_BAABFX010000020.1"/>
</dbReference>
<reference evidence="5" key="1">
    <citation type="journal article" date="2019" name="Int. J. Syst. Evol. Microbiol.">
        <title>The Global Catalogue of Microorganisms (GCM) 10K type strain sequencing project: providing services to taxonomists for standard genome sequencing and annotation.</title>
        <authorList>
            <consortium name="The Broad Institute Genomics Platform"/>
            <consortium name="The Broad Institute Genome Sequencing Center for Infectious Disease"/>
            <person name="Wu L."/>
            <person name="Ma J."/>
        </authorList>
    </citation>
    <scope>NUCLEOTIDE SEQUENCE [LARGE SCALE GENOMIC DNA]</scope>
    <source>
        <strain evidence="5">JCM 17738</strain>
    </source>
</reference>
<dbReference type="InterPro" id="IPR036390">
    <property type="entry name" value="WH_DNA-bd_sf"/>
</dbReference>
<dbReference type="Pfam" id="PF00294">
    <property type="entry name" value="PfkB"/>
    <property type="match status" value="1"/>
</dbReference>
<dbReference type="InterPro" id="IPR036388">
    <property type="entry name" value="WH-like_DNA-bd_sf"/>
</dbReference>
<accession>A0ABP8JLZ7</accession>
<sequence>MKLTAREHEIVTLLRADPMLDAAALAERIGSTRAAVSVHLSNLMKKGVVRGRGYLLRPEADTVLVVGGAVMDTKVRTAGAPVLGTSNPGASSSTVGGVGRNIAENLARLGRPTVLVAPVGDDPAGEAIADRTTAAGVDCGHFVRSPHPTGTYVAVLADSGDLHIAVADMRATDELAVADLAAVPGLLTGADALVVDANLSESVVRWLLNAAAEAGVLSILDPVSVAKATAAAPVLDGTIPLHTITPNVDELAALVGAPVAPDVDAVRAAAALLHERGVSHVWVRRGTAGSLLSIATASGPRVVIVDAPPTDVADVTGAGDSMTAGFVNALLDGADVVEAARHGQVLAALTCASPDTVRDDLTPALVAAHLTPTQPSTKELHR</sequence>
<keyword evidence="2 4" id="KW-0418">Kinase</keyword>
<dbReference type="InterPro" id="IPR002173">
    <property type="entry name" value="Carboh/pur_kinase_PfkB_CS"/>
</dbReference>
<dbReference type="PANTHER" id="PTHR10584">
    <property type="entry name" value="SUGAR KINASE"/>
    <property type="match status" value="1"/>
</dbReference>
<dbReference type="Gene3D" id="3.40.1190.20">
    <property type="match status" value="1"/>
</dbReference>
<dbReference type="Pfam" id="PF13412">
    <property type="entry name" value="HTH_24"/>
    <property type="match status" value="1"/>
</dbReference>
<dbReference type="PROSITE" id="PS00583">
    <property type="entry name" value="PFKB_KINASES_1"/>
    <property type="match status" value="1"/>
</dbReference>
<evidence type="ECO:0000256" key="2">
    <source>
        <dbReference type="ARBA" id="ARBA00022777"/>
    </source>
</evidence>
<dbReference type="PROSITE" id="PS00584">
    <property type="entry name" value="PFKB_KINASES_2"/>
    <property type="match status" value="1"/>
</dbReference>
<dbReference type="Gene3D" id="1.10.10.10">
    <property type="entry name" value="Winged helix-like DNA-binding domain superfamily/Winged helix DNA-binding domain"/>
    <property type="match status" value="1"/>
</dbReference>
<dbReference type="PANTHER" id="PTHR10584:SF166">
    <property type="entry name" value="RIBOKINASE"/>
    <property type="match status" value="1"/>
</dbReference>
<dbReference type="Proteomes" id="UP001500390">
    <property type="component" value="Unassembled WGS sequence"/>
</dbReference>
<dbReference type="InterPro" id="IPR029056">
    <property type="entry name" value="Ribokinase-like"/>
</dbReference>
<dbReference type="SUPFAM" id="SSF46785">
    <property type="entry name" value="Winged helix' DNA-binding domain"/>
    <property type="match status" value="1"/>
</dbReference>
<dbReference type="InterPro" id="IPR011611">
    <property type="entry name" value="PfkB_dom"/>
</dbReference>
<gene>
    <name evidence="4" type="ORF">GCM10023153_12200</name>
</gene>
<dbReference type="EMBL" id="BAABFX010000020">
    <property type="protein sequence ID" value="GAA4392786.1"/>
    <property type="molecule type" value="Genomic_DNA"/>
</dbReference>
<dbReference type="CDD" id="cd01941">
    <property type="entry name" value="YeiC_kinase_like"/>
    <property type="match status" value="1"/>
</dbReference>
<evidence type="ECO:0000256" key="1">
    <source>
        <dbReference type="ARBA" id="ARBA00022679"/>
    </source>
</evidence>
<dbReference type="InterPro" id="IPR011991">
    <property type="entry name" value="ArsR-like_HTH"/>
</dbReference>
<dbReference type="GO" id="GO:0016301">
    <property type="term" value="F:kinase activity"/>
    <property type="evidence" value="ECO:0007669"/>
    <property type="project" value="UniProtKB-KW"/>
</dbReference>
<keyword evidence="1" id="KW-0808">Transferase</keyword>
<protein>
    <submittedName>
        <fullName evidence="4">PfkB family carbohydrate kinase</fullName>
    </submittedName>
</protein>
<keyword evidence="5" id="KW-1185">Reference proteome</keyword>
<organism evidence="4 5">
    <name type="scientific">Ornithinibacter aureus</name>
    <dbReference type="NCBI Taxonomy" id="622664"/>
    <lineage>
        <taxon>Bacteria</taxon>
        <taxon>Bacillati</taxon>
        <taxon>Actinomycetota</taxon>
        <taxon>Actinomycetes</taxon>
        <taxon>Micrococcales</taxon>
        <taxon>Intrasporangiaceae</taxon>
        <taxon>Ornithinibacter</taxon>
    </lineage>
</organism>
<evidence type="ECO:0000313" key="4">
    <source>
        <dbReference type="EMBL" id="GAA4392786.1"/>
    </source>
</evidence>
<dbReference type="SUPFAM" id="SSF53613">
    <property type="entry name" value="Ribokinase-like"/>
    <property type="match status" value="1"/>
</dbReference>
<evidence type="ECO:0000313" key="5">
    <source>
        <dbReference type="Proteomes" id="UP001500390"/>
    </source>
</evidence>
<evidence type="ECO:0000259" key="3">
    <source>
        <dbReference type="Pfam" id="PF00294"/>
    </source>
</evidence>
<name>A0ABP8JLZ7_9MICO</name>
<feature type="domain" description="Carbohydrate kinase PfkB" evidence="3">
    <location>
        <begin position="63"/>
        <end position="357"/>
    </location>
</feature>
<proteinExistence type="predicted"/>
<dbReference type="CDD" id="cd00090">
    <property type="entry name" value="HTH_ARSR"/>
    <property type="match status" value="1"/>
</dbReference>